<dbReference type="PROSITE" id="PS51257">
    <property type="entry name" value="PROKAR_LIPOPROTEIN"/>
    <property type="match status" value="1"/>
</dbReference>
<protein>
    <submittedName>
        <fullName evidence="3">PepSY domain-containing protein</fullName>
    </submittedName>
</protein>
<dbReference type="EMBL" id="JAOZYC010000153">
    <property type="protein sequence ID" value="MEB8341952.1"/>
    <property type="molecule type" value="Genomic_DNA"/>
</dbReference>
<sequence>MHSVPAKRSNRSARGRAVGVVCAVAASLSLLSACSSDDGDDTSSGAKESESAAQQDQASDATPTGRLNEDQAERKKLLSATKVDWDKAARTAEKDVSGSKLLEIELGDDKQGNPEWDAEVVASDGTSTDVTVDAVTGKVTGSTADKDQDADDKKENADKLSAAKITAVKAADTATERKKGKVTSVALDDSDSGSTVWSVDVVTPATWDKTTFDIDAANGKVLNEHVDQD</sequence>
<organism evidence="3 4">
    <name type="scientific">Streptomyces endophyticus</name>
    <dbReference type="NCBI Taxonomy" id="714166"/>
    <lineage>
        <taxon>Bacteria</taxon>
        <taxon>Bacillati</taxon>
        <taxon>Actinomycetota</taxon>
        <taxon>Actinomycetes</taxon>
        <taxon>Kitasatosporales</taxon>
        <taxon>Streptomycetaceae</taxon>
        <taxon>Streptomyces</taxon>
    </lineage>
</organism>
<dbReference type="Pfam" id="PF03413">
    <property type="entry name" value="PepSY"/>
    <property type="match status" value="2"/>
</dbReference>
<feature type="domain" description="PepSY" evidence="2">
    <location>
        <begin position="164"/>
        <end position="224"/>
    </location>
</feature>
<dbReference type="Proteomes" id="UP001354931">
    <property type="component" value="Unassembled WGS sequence"/>
</dbReference>
<feature type="region of interest" description="Disordered" evidence="1">
    <location>
        <begin position="33"/>
        <end position="82"/>
    </location>
</feature>
<accession>A0ABU6FGN6</accession>
<keyword evidence="4" id="KW-1185">Reference proteome</keyword>
<evidence type="ECO:0000313" key="3">
    <source>
        <dbReference type="EMBL" id="MEB8341952.1"/>
    </source>
</evidence>
<dbReference type="RefSeq" id="WP_326021274.1">
    <property type="nucleotide sequence ID" value="NZ_JAOZYC010000153.1"/>
</dbReference>
<evidence type="ECO:0000259" key="2">
    <source>
        <dbReference type="Pfam" id="PF03413"/>
    </source>
</evidence>
<dbReference type="Gene3D" id="3.10.450.40">
    <property type="match status" value="2"/>
</dbReference>
<reference evidence="3 4" key="1">
    <citation type="submission" date="2022-10" db="EMBL/GenBank/DDBJ databases">
        <authorList>
            <person name="Xie J."/>
            <person name="Shen N."/>
        </authorList>
    </citation>
    <scope>NUCLEOTIDE SEQUENCE [LARGE SCALE GENOMIC DNA]</scope>
    <source>
        <strain evidence="3 4">YIM65594</strain>
    </source>
</reference>
<proteinExistence type="predicted"/>
<feature type="region of interest" description="Disordered" evidence="1">
    <location>
        <begin position="172"/>
        <end position="195"/>
    </location>
</feature>
<feature type="compositionally biased region" description="Low complexity" evidence="1">
    <location>
        <begin position="51"/>
        <end position="61"/>
    </location>
</feature>
<comment type="caution">
    <text evidence="3">The sequence shown here is derived from an EMBL/GenBank/DDBJ whole genome shotgun (WGS) entry which is preliminary data.</text>
</comment>
<feature type="region of interest" description="Disordered" evidence="1">
    <location>
        <begin position="138"/>
        <end position="158"/>
    </location>
</feature>
<feature type="compositionally biased region" description="Basic and acidic residues" evidence="1">
    <location>
        <begin position="67"/>
        <end position="76"/>
    </location>
</feature>
<feature type="domain" description="PepSY" evidence="2">
    <location>
        <begin position="86"/>
        <end position="142"/>
    </location>
</feature>
<dbReference type="InterPro" id="IPR025711">
    <property type="entry name" value="PepSY"/>
</dbReference>
<name>A0ABU6FGN6_9ACTN</name>
<feature type="compositionally biased region" description="Basic and acidic residues" evidence="1">
    <location>
        <begin position="144"/>
        <end position="158"/>
    </location>
</feature>
<gene>
    <name evidence="3" type="ORF">OKJ99_31100</name>
</gene>
<evidence type="ECO:0000256" key="1">
    <source>
        <dbReference type="SAM" id="MobiDB-lite"/>
    </source>
</evidence>
<evidence type="ECO:0000313" key="4">
    <source>
        <dbReference type="Proteomes" id="UP001354931"/>
    </source>
</evidence>